<feature type="transmembrane region" description="Helical" evidence="7">
    <location>
        <begin position="390"/>
        <end position="414"/>
    </location>
</feature>
<comment type="subcellular location">
    <subcellularLocation>
        <location evidence="1">Cell membrane</location>
        <topology evidence="1">Multi-pass membrane protein</topology>
    </subcellularLocation>
</comment>
<keyword evidence="6 7" id="KW-0472">Membrane</keyword>
<dbReference type="InterPro" id="IPR011701">
    <property type="entry name" value="MFS"/>
</dbReference>
<keyword evidence="5 7" id="KW-1133">Transmembrane helix</keyword>
<organism evidence="9 10">
    <name type="scientific">Paenibacillus lignilyticus</name>
    <dbReference type="NCBI Taxonomy" id="1172615"/>
    <lineage>
        <taxon>Bacteria</taxon>
        <taxon>Bacillati</taxon>
        <taxon>Bacillota</taxon>
        <taxon>Bacilli</taxon>
        <taxon>Bacillales</taxon>
        <taxon>Paenibacillaceae</taxon>
        <taxon>Paenibacillus</taxon>
    </lineage>
</organism>
<evidence type="ECO:0000256" key="4">
    <source>
        <dbReference type="ARBA" id="ARBA00022692"/>
    </source>
</evidence>
<reference evidence="9 10" key="1">
    <citation type="submission" date="2021-04" db="EMBL/GenBank/DDBJ databases">
        <title>Paenibacillus sp. DLE-14 whole genome sequence.</title>
        <authorList>
            <person name="Ham Y.J."/>
        </authorList>
    </citation>
    <scope>NUCLEOTIDE SEQUENCE [LARGE SCALE GENOMIC DNA]</scope>
    <source>
        <strain evidence="9 10">DLE-14</strain>
    </source>
</reference>
<keyword evidence="4 7" id="KW-0812">Transmembrane</keyword>
<evidence type="ECO:0000256" key="3">
    <source>
        <dbReference type="ARBA" id="ARBA00022475"/>
    </source>
</evidence>
<dbReference type="CDD" id="cd06173">
    <property type="entry name" value="MFS_MefA_like"/>
    <property type="match status" value="1"/>
</dbReference>
<dbReference type="SUPFAM" id="SSF103473">
    <property type="entry name" value="MFS general substrate transporter"/>
    <property type="match status" value="1"/>
</dbReference>
<evidence type="ECO:0000256" key="6">
    <source>
        <dbReference type="ARBA" id="ARBA00023136"/>
    </source>
</evidence>
<dbReference type="InterPro" id="IPR020846">
    <property type="entry name" value="MFS_dom"/>
</dbReference>
<feature type="transmembrane region" description="Helical" evidence="7">
    <location>
        <begin position="7"/>
        <end position="30"/>
    </location>
</feature>
<dbReference type="PANTHER" id="PTHR43266:SF2">
    <property type="entry name" value="MAJOR FACILITATOR SUPERFAMILY (MFS) PROFILE DOMAIN-CONTAINING PROTEIN"/>
    <property type="match status" value="1"/>
</dbReference>
<evidence type="ECO:0000256" key="7">
    <source>
        <dbReference type="SAM" id="Phobius"/>
    </source>
</evidence>
<dbReference type="Proteomes" id="UP000673394">
    <property type="component" value="Unassembled WGS sequence"/>
</dbReference>
<sequence length="420" mass="45297">MSGLRMLYLLMGVEGLSLLGTRMTSMSIGIWLYHSTHQTTPILWISLFNELPAMLAGSLAGIWVDRLPKRVVLLLSDAGQAVGSLLLMCSFWMGFFSLPLLYVVVFSQGICAMFQAPASQTVTAMLASEEKRDRVNGIKEMVFPLAGIIAPACVSLLYHPLGITGIALVDACTFVASAVFLLSVRLPDESRKELNEVQAAGALRDVFEGIVFLFRHRLIGLVVYTGVITFLLNGTLDMVVPYVSGSSGNIGWGVSFVLACMNAGAFAGALIVALISGFRSRITTLMTGYLLTGLMFIAFVSATGPIWLGVTLFVLMIPLPATNALLNSHFQSIVPPALQGRVFAFLYQIHLASAVVSFAVMGPLVDRILQPAAEEGAHSWLFRYFSDQRVAGIAVLLIAAGIVIIAVTITGMLLRRRMKS</sequence>
<feature type="transmembrane region" description="Helical" evidence="7">
    <location>
        <begin position="338"/>
        <end position="361"/>
    </location>
</feature>
<keyword evidence="2" id="KW-0813">Transport</keyword>
<keyword evidence="10" id="KW-1185">Reference proteome</keyword>
<dbReference type="Gene3D" id="1.20.1250.20">
    <property type="entry name" value="MFS general substrate transporter like domains"/>
    <property type="match status" value="1"/>
</dbReference>
<dbReference type="PANTHER" id="PTHR43266">
    <property type="entry name" value="MACROLIDE-EFFLUX PROTEIN"/>
    <property type="match status" value="1"/>
</dbReference>
<feature type="transmembrane region" description="Helical" evidence="7">
    <location>
        <begin position="42"/>
        <end position="64"/>
    </location>
</feature>
<feature type="transmembrane region" description="Helical" evidence="7">
    <location>
        <begin position="282"/>
        <end position="300"/>
    </location>
</feature>
<feature type="transmembrane region" description="Helical" evidence="7">
    <location>
        <begin position="306"/>
        <end position="326"/>
    </location>
</feature>
<dbReference type="RefSeq" id="WP_210664407.1">
    <property type="nucleotide sequence ID" value="NZ_JAGKSP010000038.1"/>
</dbReference>
<evidence type="ECO:0000313" key="9">
    <source>
        <dbReference type="EMBL" id="MBP3967306.1"/>
    </source>
</evidence>
<dbReference type="Pfam" id="PF07690">
    <property type="entry name" value="MFS_1"/>
    <property type="match status" value="1"/>
</dbReference>
<evidence type="ECO:0000256" key="2">
    <source>
        <dbReference type="ARBA" id="ARBA00022448"/>
    </source>
</evidence>
<proteinExistence type="predicted"/>
<accession>A0ABS5CN78</accession>
<dbReference type="PROSITE" id="PS50850">
    <property type="entry name" value="MFS"/>
    <property type="match status" value="1"/>
</dbReference>
<evidence type="ECO:0000259" key="8">
    <source>
        <dbReference type="PROSITE" id="PS50850"/>
    </source>
</evidence>
<keyword evidence="3" id="KW-1003">Cell membrane</keyword>
<evidence type="ECO:0000256" key="1">
    <source>
        <dbReference type="ARBA" id="ARBA00004651"/>
    </source>
</evidence>
<feature type="transmembrane region" description="Helical" evidence="7">
    <location>
        <begin position="221"/>
        <end position="244"/>
    </location>
</feature>
<name>A0ABS5CN78_9BACL</name>
<evidence type="ECO:0000256" key="5">
    <source>
        <dbReference type="ARBA" id="ARBA00022989"/>
    </source>
</evidence>
<feature type="domain" description="Major facilitator superfamily (MFS) profile" evidence="8">
    <location>
        <begin position="1"/>
        <end position="418"/>
    </location>
</feature>
<feature type="transmembrane region" description="Helical" evidence="7">
    <location>
        <begin position="165"/>
        <end position="184"/>
    </location>
</feature>
<comment type="caution">
    <text evidence="9">The sequence shown here is derived from an EMBL/GenBank/DDBJ whole genome shotgun (WGS) entry which is preliminary data.</text>
</comment>
<evidence type="ECO:0000313" key="10">
    <source>
        <dbReference type="Proteomes" id="UP000673394"/>
    </source>
</evidence>
<protein>
    <submittedName>
        <fullName evidence="9">MFS transporter</fullName>
    </submittedName>
</protein>
<gene>
    <name evidence="9" type="ORF">I8J30_32040</name>
</gene>
<feature type="transmembrane region" description="Helical" evidence="7">
    <location>
        <begin position="250"/>
        <end position="275"/>
    </location>
</feature>
<dbReference type="EMBL" id="JAGKSP010000038">
    <property type="protein sequence ID" value="MBP3967306.1"/>
    <property type="molecule type" value="Genomic_DNA"/>
</dbReference>
<dbReference type="InterPro" id="IPR036259">
    <property type="entry name" value="MFS_trans_sf"/>
</dbReference>
<feature type="transmembrane region" description="Helical" evidence="7">
    <location>
        <begin position="141"/>
        <end position="159"/>
    </location>
</feature>